<keyword evidence="2" id="KW-1185">Reference proteome</keyword>
<organism evidence="1 2">
    <name type="scientific">Gossypium australe</name>
    <dbReference type="NCBI Taxonomy" id="47621"/>
    <lineage>
        <taxon>Eukaryota</taxon>
        <taxon>Viridiplantae</taxon>
        <taxon>Streptophyta</taxon>
        <taxon>Embryophyta</taxon>
        <taxon>Tracheophyta</taxon>
        <taxon>Spermatophyta</taxon>
        <taxon>Magnoliopsida</taxon>
        <taxon>eudicotyledons</taxon>
        <taxon>Gunneridae</taxon>
        <taxon>Pentapetalae</taxon>
        <taxon>rosids</taxon>
        <taxon>malvids</taxon>
        <taxon>Malvales</taxon>
        <taxon>Malvaceae</taxon>
        <taxon>Malvoideae</taxon>
        <taxon>Gossypium</taxon>
    </lineage>
</organism>
<protein>
    <submittedName>
        <fullName evidence="1">Uncharacterized protein</fullName>
    </submittedName>
</protein>
<name>A0A5B6VQ25_9ROSI</name>
<evidence type="ECO:0000313" key="1">
    <source>
        <dbReference type="EMBL" id="KAA3471158.1"/>
    </source>
</evidence>
<dbReference type="EMBL" id="SMMG02000006">
    <property type="protein sequence ID" value="KAA3471158.1"/>
    <property type="molecule type" value="Genomic_DNA"/>
</dbReference>
<proteinExistence type="predicted"/>
<evidence type="ECO:0000313" key="2">
    <source>
        <dbReference type="Proteomes" id="UP000325315"/>
    </source>
</evidence>
<comment type="caution">
    <text evidence="1">The sequence shown here is derived from an EMBL/GenBank/DDBJ whole genome shotgun (WGS) entry which is preliminary data.</text>
</comment>
<gene>
    <name evidence="1" type="ORF">EPI10_016809</name>
</gene>
<sequence>MGCREYNDLSRFGRRLFGETCRKQHLKTHSAEISSLHQCREKLWILVSCANNLEIPLTKKGFEFLSS</sequence>
<reference evidence="2" key="1">
    <citation type="journal article" date="2019" name="Plant Biotechnol. J.">
        <title>Genome sequencing of the Australian wild diploid species Gossypium australe highlights disease resistance and delayed gland morphogenesis.</title>
        <authorList>
            <person name="Cai Y."/>
            <person name="Cai X."/>
            <person name="Wang Q."/>
            <person name="Wang P."/>
            <person name="Zhang Y."/>
            <person name="Cai C."/>
            <person name="Xu Y."/>
            <person name="Wang K."/>
            <person name="Zhou Z."/>
            <person name="Wang C."/>
            <person name="Geng S."/>
            <person name="Li B."/>
            <person name="Dong Q."/>
            <person name="Hou Y."/>
            <person name="Wang H."/>
            <person name="Ai P."/>
            <person name="Liu Z."/>
            <person name="Yi F."/>
            <person name="Sun M."/>
            <person name="An G."/>
            <person name="Cheng J."/>
            <person name="Zhang Y."/>
            <person name="Shi Q."/>
            <person name="Xie Y."/>
            <person name="Shi X."/>
            <person name="Chang Y."/>
            <person name="Huang F."/>
            <person name="Chen Y."/>
            <person name="Hong S."/>
            <person name="Mi L."/>
            <person name="Sun Q."/>
            <person name="Zhang L."/>
            <person name="Zhou B."/>
            <person name="Peng R."/>
            <person name="Zhang X."/>
            <person name="Liu F."/>
        </authorList>
    </citation>
    <scope>NUCLEOTIDE SEQUENCE [LARGE SCALE GENOMIC DNA]</scope>
    <source>
        <strain evidence="2">cv. PA1801</strain>
    </source>
</reference>
<dbReference type="AlphaFoldDB" id="A0A5B6VQ25"/>
<dbReference type="Proteomes" id="UP000325315">
    <property type="component" value="Unassembled WGS sequence"/>
</dbReference>
<accession>A0A5B6VQ25</accession>